<organism evidence="3 4">
    <name type="scientific">Panagrolaimus davidi</name>
    <dbReference type="NCBI Taxonomy" id="227884"/>
    <lineage>
        <taxon>Eukaryota</taxon>
        <taxon>Metazoa</taxon>
        <taxon>Ecdysozoa</taxon>
        <taxon>Nematoda</taxon>
        <taxon>Chromadorea</taxon>
        <taxon>Rhabditida</taxon>
        <taxon>Tylenchina</taxon>
        <taxon>Panagrolaimomorpha</taxon>
        <taxon>Panagrolaimoidea</taxon>
        <taxon>Panagrolaimidae</taxon>
        <taxon>Panagrolaimus</taxon>
    </lineage>
</organism>
<evidence type="ECO:0000313" key="3">
    <source>
        <dbReference type="Proteomes" id="UP000887578"/>
    </source>
</evidence>
<keyword evidence="1" id="KW-1133">Transmembrane helix</keyword>
<keyword evidence="1" id="KW-0812">Transmembrane</keyword>
<reference evidence="4" key="1">
    <citation type="submission" date="2022-11" db="UniProtKB">
        <authorList>
            <consortium name="WormBaseParasite"/>
        </authorList>
    </citation>
    <scope>IDENTIFICATION</scope>
</reference>
<feature type="transmembrane region" description="Helical" evidence="1">
    <location>
        <begin position="152"/>
        <end position="175"/>
    </location>
</feature>
<protein>
    <submittedName>
        <fullName evidence="4">Uncharacterized protein</fullName>
    </submittedName>
</protein>
<sequence>MKEFFFIILIIFCLSRFTRAQTYETGDNDKLYGCSTKCTLEDSSLTCWNQTLTAFEHFLMDHMNFYVAVQTNIDQWHRRHDSNYSSNFKQMLSQSNKSMQSYIHKDDIIDSEMVSNVVTSLMNAVENKSTKSFDWVWHYSCPIPCSYFHDTYFMMFLASMFLNIAFLSAMAYEWFFNDDDD</sequence>
<feature type="chain" id="PRO_5037272588" evidence="2">
    <location>
        <begin position="21"/>
        <end position="181"/>
    </location>
</feature>
<name>A0A914QL43_9BILA</name>
<proteinExistence type="predicted"/>
<accession>A0A914QL43</accession>
<evidence type="ECO:0000313" key="4">
    <source>
        <dbReference type="WBParaSite" id="PDA_v2.g4268.t1"/>
    </source>
</evidence>
<keyword evidence="1" id="KW-0472">Membrane</keyword>
<dbReference type="WBParaSite" id="PDA_v2.g4268.t1">
    <property type="protein sequence ID" value="PDA_v2.g4268.t1"/>
    <property type="gene ID" value="PDA_v2.g4268"/>
</dbReference>
<dbReference type="Proteomes" id="UP000887578">
    <property type="component" value="Unplaced"/>
</dbReference>
<keyword evidence="3" id="KW-1185">Reference proteome</keyword>
<feature type="signal peptide" evidence="2">
    <location>
        <begin position="1"/>
        <end position="20"/>
    </location>
</feature>
<dbReference type="AlphaFoldDB" id="A0A914QL43"/>
<evidence type="ECO:0000256" key="2">
    <source>
        <dbReference type="SAM" id="SignalP"/>
    </source>
</evidence>
<keyword evidence="2" id="KW-0732">Signal</keyword>
<evidence type="ECO:0000256" key="1">
    <source>
        <dbReference type="SAM" id="Phobius"/>
    </source>
</evidence>